<protein>
    <submittedName>
        <fullName evidence="1">Uncharacterized protein</fullName>
    </submittedName>
</protein>
<organism evidence="1">
    <name type="scientific">Medioppia subpectinata</name>
    <dbReference type="NCBI Taxonomy" id="1979941"/>
    <lineage>
        <taxon>Eukaryota</taxon>
        <taxon>Metazoa</taxon>
        <taxon>Ecdysozoa</taxon>
        <taxon>Arthropoda</taxon>
        <taxon>Chelicerata</taxon>
        <taxon>Arachnida</taxon>
        <taxon>Acari</taxon>
        <taxon>Acariformes</taxon>
        <taxon>Sarcoptiformes</taxon>
        <taxon>Oribatida</taxon>
        <taxon>Brachypylina</taxon>
        <taxon>Oppioidea</taxon>
        <taxon>Oppiidae</taxon>
        <taxon>Medioppia</taxon>
    </lineage>
</organism>
<evidence type="ECO:0000313" key="2">
    <source>
        <dbReference type="Proteomes" id="UP000759131"/>
    </source>
</evidence>
<dbReference type="Proteomes" id="UP000759131">
    <property type="component" value="Unassembled WGS sequence"/>
</dbReference>
<sequence>MVEKRAEAAKALGLHCYYDFNTVYGQKIVNLLGPEGEQRLLNSARTDTERTQTTKQIAGMTQLIMCDEQYRANHMNDHVECNLIERNGGALVEFNLRLPAIETLMGAGGALLKLVTPPMATVITQMKNIYAEIYETGKQCSLNPSLPSAQRCANLKMFDLELRRLVELGELAVASKLPLL</sequence>
<dbReference type="OrthoDB" id="6506116at2759"/>
<accession>A0A7R9KEF5</accession>
<dbReference type="AlphaFoldDB" id="A0A7R9KEF5"/>
<dbReference type="EMBL" id="CAJPIZ010000524">
    <property type="protein sequence ID" value="CAG2101656.1"/>
    <property type="molecule type" value="Genomic_DNA"/>
</dbReference>
<name>A0A7R9KEF5_9ACAR</name>
<dbReference type="EMBL" id="OC855099">
    <property type="protein sequence ID" value="CAD7621226.1"/>
    <property type="molecule type" value="Genomic_DNA"/>
</dbReference>
<proteinExistence type="predicted"/>
<evidence type="ECO:0000313" key="1">
    <source>
        <dbReference type="EMBL" id="CAD7621226.1"/>
    </source>
</evidence>
<keyword evidence="2" id="KW-1185">Reference proteome</keyword>
<gene>
    <name evidence="1" type="ORF">OSB1V03_LOCUS1700</name>
</gene>
<reference evidence="1" key="1">
    <citation type="submission" date="2020-11" db="EMBL/GenBank/DDBJ databases">
        <authorList>
            <person name="Tran Van P."/>
        </authorList>
    </citation>
    <scope>NUCLEOTIDE SEQUENCE</scope>
</reference>